<evidence type="ECO:0000313" key="2">
    <source>
        <dbReference type="Proteomes" id="UP000001422"/>
    </source>
</evidence>
<dbReference type="RefSeq" id="WP_011128008.1">
    <property type="nucleotide sequence ID" value="NC_005070.1"/>
</dbReference>
<dbReference type="KEGG" id="syw:SYNW1143"/>
<gene>
    <name evidence="1" type="ordered locus">SYNW1143</name>
</gene>
<reference evidence="1 2" key="1">
    <citation type="journal article" date="2003" name="Nature">
        <title>The genome of a motile marine Synechococcus.</title>
        <authorList>
            <person name="Palenik B."/>
            <person name="Brahamsha B."/>
            <person name="Larimer F."/>
            <person name="Land M."/>
            <person name="Hauser L."/>
            <person name="Chain P."/>
            <person name="Lamerdin J."/>
            <person name="Regala W."/>
            <person name="Allen E.A."/>
            <person name="McCarren J."/>
            <person name="Paulsen I."/>
            <person name="Dufresne A."/>
            <person name="Partensky F."/>
            <person name="Webb E."/>
            <person name="Waterbury J."/>
        </authorList>
    </citation>
    <scope>NUCLEOTIDE SEQUENCE [LARGE SCALE GENOMIC DNA]</scope>
    <source>
        <strain evidence="1 2">WH8102</strain>
    </source>
</reference>
<dbReference type="Proteomes" id="UP000001422">
    <property type="component" value="Chromosome"/>
</dbReference>
<dbReference type="eggNOG" id="ENOG50322VJ">
    <property type="taxonomic scope" value="Bacteria"/>
</dbReference>
<organism evidence="1 2">
    <name type="scientific">Parasynechococcus marenigrum (strain WH8102)</name>
    <dbReference type="NCBI Taxonomy" id="84588"/>
    <lineage>
        <taxon>Bacteria</taxon>
        <taxon>Bacillati</taxon>
        <taxon>Cyanobacteriota</taxon>
        <taxon>Cyanophyceae</taxon>
        <taxon>Synechococcales</taxon>
        <taxon>Prochlorococcaceae</taxon>
        <taxon>Parasynechococcus</taxon>
        <taxon>Parasynechococcus marenigrum</taxon>
    </lineage>
</organism>
<evidence type="ECO:0008006" key="3">
    <source>
        <dbReference type="Google" id="ProtNLM"/>
    </source>
</evidence>
<dbReference type="AlphaFoldDB" id="Q7U743"/>
<dbReference type="HOGENOM" id="CLU_142232_0_0_3"/>
<proteinExistence type="predicted"/>
<name>Q7U743_PARMW</name>
<accession>Q7U743</accession>
<keyword evidence="2" id="KW-1185">Reference proteome</keyword>
<sequence>MSYTEINRYDSIPPHIIKGLTLCANGSTWADAAAAVGVKAPCLRKWYRDSRAEEFIESLVRENINVANNLLTSAAPRLADELIKIALDPKVKAYARTQAISESFKILRENVLEAEQRKQLQEIRRTLQAIEDGKAVDV</sequence>
<dbReference type="EMBL" id="BX569692">
    <property type="protein sequence ID" value="CAE07658.1"/>
    <property type="molecule type" value="Genomic_DNA"/>
</dbReference>
<protein>
    <recommendedName>
        <fullName evidence="3">Homeodomain phBC6A51-type domain-containing protein</fullName>
    </recommendedName>
</protein>
<evidence type="ECO:0000313" key="1">
    <source>
        <dbReference type="EMBL" id="CAE07658.1"/>
    </source>
</evidence>